<organism evidence="3 4">
    <name type="scientific">Paraburkholderia aspalathi</name>
    <dbReference type="NCBI Taxonomy" id="1324617"/>
    <lineage>
        <taxon>Bacteria</taxon>
        <taxon>Pseudomonadati</taxon>
        <taxon>Pseudomonadota</taxon>
        <taxon>Betaproteobacteria</taxon>
        <taxon>Burkholderiales</taxon>
        <taxon>Burkholderiaceae</taxon>
        <taxon>Paraburkholderia</taxon>
    </lineage>
</organism>
<dbReference type="GO" id="GO:0003677">
    <property type="term" value="F:DNA binding"/>
    <property type="evidence" value="ECO:0007669"/>
    <property type="project" value="UniProtKB-KW"/>
</dbReference>
<sequence>MANYLELKAQAEALAAQAEEARLAELQAVLDEVRARVIEYGLTVEQVFGEEASSDVEEEAAVSQESAQNPVTIKTALKPSSAWPFPTGSRP</sequence>
<dbReference type="AlphaFoldDB" id="A0A1I7ELP1"/>
<proteinExistence type="predicted"/>
<keyword evidence="3" id="KW-0238">DNA-binding</keyword>
<dbReference type="EMBL" id="FPBH01000030">
    <property type="protein sequence ID" value="SFU24858.1"/>
    <property type="molecule type" value="Genomic_DNA"/>
</dbReference>
<evidence type="ECO:0000313" key="3">
    <source>
        <dbReference type="EMBL" id="SFU24858.1"/>
    </source>
</evidence>
<name>A0A1I7ELP1_9BURK</name>
<keyword evidence="1" id="KW-0175">Coiled coil</keyword>
<evidence type="ECO:0000313" key="4">
    <source>
        <dbReference type="Proteomes" id="UP000198844"/>
    </source>
</evidence>
<reference evidence="3 4" key="1">
    <citation type="submission" date="2016-10" db="EMBL/GenBank/DDBJ databases">
        <authorList>
            <person name="de Groot N.N."/>
        </authorList>
    </citation>
    <scope>NUCLEOTIDE SEQUENCE [LARGE SCALE GENOMIC DNA]</scope>
    <source>
        <strain evidence="3 4">LMG 27731</strain>
    </source>
</reference>
<dbReference type="RefSeq" id="WP_093644078.1">
    <property type="nucleotide sequence ID" value="NZ_FPBH01000030.1"/>
</dbReference>
<evidence type="ECO:0000256" key="2">
    <source>
        <dbReference type="SAM" id="MobiDB-lite"/>
    </source>
</evidence>
<feature type="coiled-coil region" evidence="1">
    <location>
        <begin position="1"/>
        <end position="36"/>
    </location>
</feature>
<accession>A0A1I7ELP1</accession>
<evidence type="ECO:0000256" key="1">
    <source>
        <dbReference type="SAM" id="Coils"/>
    </source>
</evidence>
<dbReference type="Proteomes" id="UP000198844">
    <property type="component" value="Unassembled WGS sequence"/>
</dbReference>
<feature type="region of interest" description="Disordered" evidence="2">
    <location>
        <begin position="56"/>
        <end position="91"/>
    </location>
</feature>
<gene>
    <name evidence="3" type="ORF">SAMN05192563_103054</name>
</gene>
<protein>
    <submittedName>
        <fullName evidence="3">DNA-binding protein H-NS</fullName>
    </submittedName>
</protein>